<gene>
    <name evidence="2" type="ORF">SAMN05660337_1516</name>
</gene>
<sequence length="110" mass="11949">MKKLIVTTFFILSILTAGPAAAVTIKNTCDFPVAGSLRYQETKVIFAQFRLIPGQKIHLGKGISDNKLILRTIPDAGIEKAAPITTTTLDSSDCYIELKHTNNGIETSID</sequence>
<protein>
    <submittedName>
        <fullName evidence="2">Uncharacterized protein</fullName>
    </submittedName>
</protein>
<feature type="signal peptide" evidence="1">
    <location>
        <begin position="1"/>
        <end position="22"/>
    </location>
</feature>
<dbReference type="Proteomes" id="UP000199053">
    <property type="component" value="Unassembled WGS sequence"/>
</dbReference>
<accession>A0A1G9FF84</accession>
<dbReference type="AlphaFoldDB" id="A0A1G9FF84"/>
<keyword evidence="3" id="KW-1185">Reference proteome</keyword>
<dbReference type="OrthoDB" id="5458338at2"/>
<organism evidence="2 3">
    <name type="scientific">Maridesulfovibrio ferrireducens</name>
    <dbReference type="NCBI Taxonomy" id="246191"/>
    <lineage>
        <taxon>Bacteria</taxon>
        <taxon>Pseudomonadati</taxon>
        <taxon>Thermodesulfobacteriota</taxon>
        <taxon>Desulfovibrionia</taxon>
        <taxon>Desulfovibrionales</taxon>
        <taxon>Desulfovibrionaceae</taxon>
        <taxon>Maridesulfovibrio</taxon>
    </lineage>
</organism>
<evidence type="ECO:0000313" key="3">
    <source>
        <dbReference type="Proteomes" id="UP000199053"/>
    </source>
</evidence>
<evidence type="ECO:0000313" key="2">
    <source>
        <dbReference type="EMBL" id="SDK87030.1"/>
    </source>
</evidence>
<feature type="chain" id="PRO_5011632562" evidence="1">
    <location>
        <begin position="23"/>
        <end position="110"/>
    </location>
</feature>
<name>A0A1G9FF84_9BACT</name>
<dbReference type="RefSeq" id="WP_092159768.1">
    <property type="nucleotide sequence ID" value="NZ_FNGA01000002.1"/>
</dbReference>
<reference evidence="3" key="1">
    <citation type="submission" date="2016-10" db="EMBL/GenBank/DDBJ databases">
        <authorList>
            <person name="Varghese N."/>
            <person name="Submissions S."/>
        </authorList>
    </citation>
    <scope>NUCLEOTIDE SEQUENCE [LARGE SCALE GENOMIC DNA]</scope>
    <source>
        <strain evidence="3">DSM 16995</strain>
    </source>
</reference>
<keyword evidence="1" id="KW-0732">Signal</keyword>
<dbReference type="EMBL" id="FNGA01000002">
    <property type="protein sequence ID" value="SDK87030.1"/>
    <property type="molecule type" value="Genomic_DNA"/>
</dbReference>
<dbReference type="STRING" id="246191.SAMN05660337_1516"/>
<proteinExistence type="predicted"/>
<evidence type="ECO:0000256" key="1">
    <source>
        <dbReference type="SAM" id="SignalP"/>
    </source>
</evidence>